<gene>
    <name evidence="1" type="ORF">FLACHUCJ7_00991</name>
</gene>
<keyword evidence="2" id="KW-1185">Reference proteome</keyword>
<dbReference type="AlphaFoldDB" id="A0A6V6YSV6"/>
<dbReference type="RefSeq" id="WP_031455026.1">
    <property type="nucleotide sequence ID" value="NZ_CAIJDO010000090.1"/>
</dbReference>
<evidence type="ECO:0008006" key="3">
    <source>
        <dbReference type="Google" id="ProtNLM"/>
    </source>
</evidence>
<accession>A0A6V6YSV6</accession>
<proteinExistence type="predicted"/>
<dbReference type="PROSITE" id="PS51257">
    <property type="entry name" value="PROKAR_LIPOPROTEIN"/>
    <property type="match status" value="1"/>
</dbReference>
<comment type="caution">
    <text evidence="1">The sequence shown here is derived from an EMBL/GenBank/DDBJ whole genome shotgun (WGS) entry which is preliminary data.</text>
</comment>
<dbReference type="EMBL" id="CAIJDO010000090">
    <property type="protein sequence ID" value="CAD0002496.1"/>
    <property type="molecule type" value="Genomic_DNA"/>
</dbReference>
<reference evidence="1 2" key="1">
    <citation type="submission" date="2020-06" db="EMBL/GenBank/DDBJ databases">
        <authorList>
            <person name="Criscuolo A."/>
        </authorList>
    </citation>
    <scope>NUCLEOTIDE SEQUENCE [LARGE SCALE GENOMIC DNA]</scope>
    <source>
        <strain evidence="2">CIP 110025</strain>
    </source>
</reference>
<protein>
    <recommendedName>
        <fullName evidence="3">Lipoprotein</fullName>
    </recommendedName>
</protein>
<organism evidence="1 2">
    <name type="scientific">Flavobacterium chungangense</name>
    <dbReference type="NCBI Taxonomy" id="554283"/>
    <lineage>
        <taxon>Bacteria</taxon>
        <taxon>Pseudomonadati</taxon>
        <taxon>Bacteroidota</taxon>
        <taxon>Flavobacteriia</taxon>
        <taxon>Flavobacteriales</taxon>
        <taxon>Flavobacteriaceae</taxon>
        <taxon>Flavobacterium</taxon>
    </lineage>
</organism>
<sequence>MKKVFIYIFIIWFTQSCKSQDKKNSTNNNDVRIFNFTDKNVFAKSEYLTIDGKLLLNQEKSINPSPKTYTFYQNKDTMSIKCFCNYENNILLDSIDFIKGKYKINIIKILRKKQPQKLHKILNADLYKNYRNLFFYRISLKDTTKIKLEKI</sequence>
<name>A0A6V6YSV6_9FLAO</name>
<dbReference type="Proteomes" id="UP000556700">
    <property type="component" value="Unassembled WGS sequence"/>
</dbReference>
<evidence type="ECO:0000313" key="1">
    <source>
        <dbReference type="EMBL" id="CAD0002496.1"/>
    </source>
</evidence>
<evidence type="ECO:0000313" key="2">
    <source>
        <dbReference type="Proteomes" id="UP000556700"/>
    </source>
</evidence>